<dbReference type="EMBL" id="JBHTIS010000828">
    <property type="protein sequence ID" value="MFD1046880.1"/>
    <property type="molecule type" value="Genomic_DNA"/>
</dbReference>
<comment type="caution">
    <text evidence="8">The sequence shown here is derived from an EMBL/GenBank/DDBJ whole genome shotgun (WGS) entry which is preliminary data.</text>
</comment>
<evidence type="ECO:0000256" key="4">
    <source>
        <dbReference type="ARBA" id="ARBA00022989"/>
    </source>
</evidence>
<dbReference type="PANTHER" id="PTHR35007:SF1">
    <property type="entry name" value="PILUS ASSEMBLY PROTEIN"/>
    <property type="match status" value="1"/>
</dbReference>
<evidence type="ECO:0000259" key="7">
    <source>
        <dbReference type="Pfam" id="PF00482"/>
    </source>
</evidence>
<reference evidence="9" key="1">
    <citation type="journal article" date="2019" name="Int. J. Syst. Evol. Microbiol.">
        <title>The Global Catalogue of Microorganisms (GCM) 10K type strain sequencing project: providing services to taxonomists for standard genome sequencing and annotation.</title>
        <authorList>
            <consortium name="The Broad Institute Genomics Platform"/>
            <consortium name="The Broad Institute Genome Sequencing Center for Infectious Disease"/>
            <person name="Wu L."/>
            <person name="Ma J."/>
        </authorList>
    </citation>
    <scope>NUCLEOTIDE SEQUENCE [LARGE SCALE GENOMIC DNA]</scope>
    <source>
        <strain evidence="9">JCM 31486</strain>
    </source>
</reference>
<protein>
    <submittedName>
        <fullName evidence="8">Type II secretion system F family protein</fullName>
    </submittedName>
</protein>
<dbReference type="PANTHER" id="PTHR35007">
    <property type="entry name" value="INTEGRAL MEMBRANE PROTEIN-RELATED"/>
    <property type="match status" value="1"/>
</dbReference>
<evidence type="ECO:0000256" key="3">
    <source>
        <dbReference type="ARBA" id="ARBA00022692"/>
    </source>
</evidence>
<keyword evidence="9" id="KW-1185">Reference proteome</keyword>
<keyword evidence="3 6" id="KW-0812">Transmembrane</keyword>
<accession>A0ABW3MB15</accession>
<dbReference type="InterPro" id="IPR018076">
    <property type="entry name" value="T2SS_GspF_dom"/>
</dbReference>
<evidence type="ECO:0000313" key="8">
    <source>
        <dbReference type="EMBL" id="MFD1046880.1"/>
    </source>
</evidence>
<proteinExistence type="predicted"/>
<keyword evidence="2" id="KW-1003">Cell membrane</keyword>
<evidence type="ECO:0000256" key="5">
    <source>
        <dbReference type="ARBA" id="ARBA00023136"/>
    </source>
</evidence>
<feature type="transmembrane region" description="Helical" evidence="6">
    <location>
        <begin position="44"/>
        <end position="62"/>
    </location>
</feature>
<evidence type="ECO:0000256" key="1">
    <source>
        <dbReference type="ARBA" id="ARBA00004651"/>
    </source>
</evidence>
<evidence type="ECO:0000256" key="6">
    <source>
        <dbReference type="SAM" id="Phobius"/>
    </source>
</evidence>
<feature type="transmembrane region" description="Helical" evidence="6">
    <location>
        <begin position="191"/>
        <end position="211"/>
    </location>
</feature>
<sequence>MPIADLELLDRGVRRYVVDRLMYALGGAVVLGVLAGVAGMDLAVVVALAVVGIAVGSLVPVARVQGAAKRARDEFGRSVTSYMDLVAQGRAAGAAPSQALAEAADVGKDWAFQCIRATLAQSRRTGVTPWDALATLGRRLEVHELEALADITSSAADGAAVYTSLTSKAASLRNSALNTDRELANRRSEHLVGPLACLLTGIMILVVYPVLTRF</sequence>
<feature type="transmembrane region" description="Helical" evidence="6">
    <location>
        <begin position="21"/>
        <end position="38"/>
    </location>
</feature>
<evidence type="ECO:0000313" key="9">
    <source>
        <dbReference type="Proteomes" id="UP001597045"/>
    </source>
</evidence>
<keyword evidence="5 6" id="KW-0472">Membrane</keyword>
<evidence type="ECO:0000256" key="2">
    <source>
        <dbReference type="ARBA" id="ARBA00022475"/>
    </source>
</evidence>
<organism evidence="8 9">
    <name type="scientific">Kibdelosporangium lantanae</name>
    <dbReference type="NCBI Taxonomy" id="1497396"/>
    <lineage>
        <taxon>Bacteria</taxon>
        <taxon>Bacillati</taxon>
        <taxon>Actinomycetota</taxon>
        <taxon>Actinomycetes</taxon>
        <taxon>Pseudonocardiales</taxon>
        <taxon>Pseudonocardiaceae</taxon>
        <taxon>Kibdelosporangium</taxon>
    </lineage>
</organism>
<comment type="subcellular location">
    <subcellularLocation>
        <location evidence="1">Cell membrane</location>
        <topology evidence="1">Multi-pass membrane protein</topology>
    </subcellularLocation>
</comment>
<keyword evidence="4 6" id="KW-1133">Transmembrane helix</keyword>
<name>A0ABW3MB15_9PSEU</name>
<dbReference type="Proteomes" id="UP001597045">
    <property type="component" value="Unassembled WGS sequence"/>
</dbReference>
<dbReference type="Pfam" id="PF00482">
    <property type="entry name" value="T2SSF"/>
    <property type="match status" value="1"/>
</dbReference>
<feature type="domain" description="Type II secretion system protein GspF" evidence="7">
    <location>
        <begin position="85"/>
        <end position="209"/>
    </location>
</feature>
<gene>
    <name evidence="8" type="ORF">ACFQ1S_15670</name>
</gene>